<dbReference type="HAMAP" id="MF_01401">
    <property type="entry name" value="MsrA"/>
    <property type="match status" value="1"/>
</dbReference>
<dbReference type="GO" id="GO:0008113">
    <property type="term" value="F:peptide-methionine (S)-S-oxide reductase activity"/>
    <property type="evidence" value="ECO:0007669"/>
    <property type="project" value="UniProtKB-UniRule"/>
</dbReference>
<dbReference type="InterPro" id="IPR036509">
    <property type="entry name" value="Met_Sox_Rdtase_MsrA_sf"/>
</dbReference>
<feature type="active site" evidence="4">
    <location>
        <position position="12"/>
    </location>
</feature>
<accession>A0A366MRI4</accession>
<dbReference type="RefSeq" id="WP_113895290.1">
    <property type="nucleotide sequence ID" value="NZ_JANJGA010000005.1"/>
</dbReference>
<evidence type="ECO:0000256" key="1">
    <source>
        <dbReference type="ARBA" id="ARBA00023002"/>
    </source>
</evidence>
<dbReference type="Proteomes" id="UP000252669">
    <property type="component" value="Unassembled WGS sequence"/>
</dbReference>
<comment type="similarity">
    <text evidence="4">Belongs to the MsrA Met sulfoxide reductase family.</text>
</comment>
<dbReference type="PANTHER" id="PTHR43774:SF1">
    <property type="entry name" value="PEPTIDE METHIONINE SULFOXIDE REDUCTASE MSRA 2"/>
    <property type="match status" value="1"/>
</dbReference>
<evidence type="ECO:0000256" key="4">
    <source>
        <dbReference type="HAMAP-Rule" id="MF_01401"/>
    </source>
</evidence>
<dbReference type="InterPro" id="IPR002569">
    <property type="entry name" value="Met_Sox_Rdtase_MsrA_dom"/>
</dbReference>
<comment type="caution">
    <text evidence="6">The sequence shown here is derived from an EMBL/GenBank/DDBJ whole genome shotgun (WGS) entry which is preliminary data.</text>
</comment>
<evidence type="ECO:0000259" key="5">
    <source>
        <dbReference type="Pfam" id="PF01625"/>
    </source>
</evidence>
<dbReference type="EC" id="1.8.4.11" evidence="4"/>
<protein>
    <recommendedName>
        <fullName evidence="4">Peptide methionine sulfoxide reductase MsrA</fullName>
        <shortName evidence="4">Protein-methionine-S-oxide reductase</shortName>
        <ecNumber evidence="4">1.8.4.11</ecNumber>
    </recommendedName>
    <alternativeName>
        <fullName evidence="4">Peptide-methionine (S)-S-oxide reductase</fullName>
        <shortName evidence="4">Peptide Met(O) reductase</shortName>
    </alternativeName>
</protein>
<evidence type="ECO:0000313" key="7">
    <source>
        <dbReference type="Proteomes" id="UP000252669"/>
    </source>
</evidence>
<feature type="domain" description="Peptide methionine sulphoxide reductase MsrA" evidence="5">
    <location>
        <begin position="5"/>
        <end position="155"/>
    </location>
</feature>
<dbReference type="PANTHER" id="PTHR43774">
    <property type="entry name" value="PEPTIDE METHIONINE SULFOXIDE REDUCTASE"/>
    <property type="match status" value="1"/>
</dbReference>
<comment type="function">
    <text evidence="4">Has an important function as a repair enzyme for proteins that have been inactivated by oxidation. Catalyzes the reversible oxidation-reduction of methionine sulfoxide in proteins to methionine.</text>
</comment>
<gene>
    <name evidence="4 6" type="primary">msrA</name>
    <name evidence="6" type="ORF">CRU91_11110</name>
</gene>
<reference evidence="6 7" key="1">
    <citation type="submission" date="2017-10" db="EMBL/GenBank/DDBJ databases">
        <title>Genomics of the genus Arcobacter.</title>
        <authorList>
            <person name="Perez-Cataluna A."/>
            <person name="Figueras M.J."/>
        </authorList>
    </citation>
    <scope>NUCLEOTIDE SEQUENCE [LARGE SCALE GENOMIC DNA]</scope>
    <source>
        <strain evidence="6 7">CECT 9230</strain>
    </source>
</reference>
<dbReference type="EMBL" id="PDKB01000024">
    <property type="protein sequence ID" value="RBQ28089.1"/>
    <property type="molecule type" value="Genomic_DNA"/>
</dbReference>
<keyword evidence="1 4" id="KW-0560">Oxidoreductase</keyword>
<dbReference type="AlphaFoldDB" id="A0A366MRI4"/>
<evidence type="ECO:0000256" key="3">
    <source>
        <dbReference type="ARBA" id="ARBA00048782"/>
    </source>
</evidence>
<evidence type="ECO:0000313" key="6">
    <source>
        <dbReference type="EMBL" id="RBQ28089.1"/>
    </source>
</evidence>
<proteinExistence type="inferred from homology"/>
<comment type="catalytic activity">
    <reaction evidence="3 4">
        <text>[thioredoxin]-disulfide + L-methionine + H2O = L-methionine (S)-S-oxide + [thioredoxin]-dithiol</text>
        <dbReference type="Rhea" id="RHEA:19993"/>
        <dbReference type="Rhea" id="RHEA-COMP:10698"/>
        <dbReference type="Rhea" id="RHEA-COMP:10700"/>
        <dbReference type="ChEBI" id="CHEBI:15377"/>
        <dbReference type="ChEBI" id="CHEBI:29950"/>
        <dbReference type="ChEBI" id="CHEBI:50058"/>
        <dbReference type="ChEBI" id="CHEBI:57844"/>
        <dbReference type="ChEBI" id="CHEBI:58772"/>
        <dbReference type="EC" id="1.8.4.11"/>
    </reaction>
</comment>
<evidence type="ECO:0000256" key="2">
    <source>
        <dbReference type="ARBA" id="ARBA00047806"/>
    </source>
</evidence>
<comment type="catalytic activity">
    <reaction evidence="2 4">
        <text>L-methionyl-[protein] + [thioredoxin]-disulfide + H2O = L-methionyl-(S)-S-oxide-[protein] + [thioredoxin]-dithiol</text>
        <dbReference type="Rhea" id="RHEA:14217"/>
        <dbReference type="Rhea" id="RHEA-COMP:10698"/>
        <dbReference type="Rhea" id="RHEA-COMP:10700"/>
        <dbReference type="Rhea" id="RHEA-COMP:12313"/>
        <dbReference type="Rhea" id="RHEA-COMP:12315"/>
        <dbReference type="ChEBI" id="CHEBI:15377"/>
        <dbReference type="ChEBI" id="CHEBI:16044"/>
        <dbReference type="ChEBI" id="CHEBI:29950"/>
        <dbReference type="ChEBI" id="CHEBI:44120"/>
        <dbReference type="ChEBI" id="CHEBI:50058"/>
        <dbReference type="EC" id="1.8.4.11"/>
    </reaction>
</comment>
<dbReference type="Pfam" id="PF01625">
    <property type="entry name" value="PMSR"/>
    <property type="match status" value="1"/>
</dbReference>
<dbReference type="SUPFAM" id="SSF55068">
    <property type="entry name" value="Peptide methionine sulfoxide reductase"/>
    <property type="match status" value="1"/>
</dbReference>
<dbReference type="NCBIfam" id="TIGR00401">
    <property type="entry name" value="msrA"/>
    <property type="match status" value="1"/>
</dbReference>
<sequence length="161" mass="18715">MAISKAYFGAGCFWGVEYFFQKVAGVKSVISGYMGGHIKNPTYEIVCSGFSGYIETVEVEFDENIVRYEDLVKLFFEIHNFTQTNGQGPDIGSQYLSAIFYCDENQKNIALDLIMKLKEKGYEVATSLYKKVDFYKAEEYHQNYYNRHNKMPYCHSKRDIF</sequence>
<dbReference type="OrthoDB" id="4174719at2"/>
<keyword evidence="7" id="KW-1185">Reference proteome</keyword>
<organism evidence="6 7">
    <name type="scientific">Aliarcobacter vitoriensis</name>
    <dbReference type="NCBI Taxonomy" id="2011099"/>
    <lineage>
        <taxon>Bacteria</taxon>
        <taxon>Pseudomonadati</taxon>
        <taxon>Campylobacterota</taxon>
        <taxon>Epsilonproteobacteria</taxon>
        <taxon>Campylobacterales</taxon>
        <taxon>Arcobacteraceae</taxon>
        <taxon>Aliarcobacter</taxon>
    </lineage>
</organism>
<dbReference type="GO" id="GO:0033744">
    <property type="term" value="F:L-methionine:thioredoxin-disulfide S-oxidoreductase activity"/>
    <property type="evidence" value="ECO:0007669"/>
    <property type="project" value="RHEA"/>
</dbReference>
<dbReference type="Gene3D" id="3.30.1060.10">
    <property type="entry name" value="Peptide methionine sulphoxide reductase MsrA"/>
    <property type="match status" value="1"/>
</dbReference>
<name>A0A366MRI4_9BACT</name>